<evidence type="ECO:0000256" key="1">
    <source>
        <dbReference type="SAM" id="SignalP"/>
    </source>
</evidence>
<proteinExistence type="predicted"/>
<dbReference type="OrthoDB" id="1178515at2759"/>
<dbReference type="Gene3D" id="2.40.70.10">
    <property type="entry name" value="Acid Proteases"/>
    <property type="match status" value="1"/>
</dbReference>
<dbReference type="PROSITE" id="PS51767">
    <property type="entry name" value="PEPTIDASE_A1"/>
    <property type="match status" value="1"/>
</dbReference>
<feature type="chain" id="PRO_5040445567" description="Peptidase A1 domain-containing protein" evidence="1">
    <location>
        <begin position="20"/>
        <end position="165"/>
    </location>
</feature>
<dbReference type="InterPro" id="IPR033121">
    <property type="entry name" value="PEPTIDASE_A1"/>
</dbReference>
<sequence length="165" mass="18019">MRFSLLFVAFMALLSCIAAVQPNGINLAGLVHKSGPITTSAGGPKLIAPPTRYAHEFVFHVNVGIGTFDLVAGGSSFKSYNLAIDSGSDLTWIQCEECKSPGNTCFPQKDPPVSRYPVQILPAPKTATESPVSSTRQWELHQRRSCHRNFHLPDLGWANLWPSRA</sequence>
<evidence type="ECO:0000259" key="2">
    <source>
        <dbReference type="PROSITE" id="PS51767"/>
    </source>
</evidence>
<evidence type="ECO:0000313" key="3">
    <source>
        <dbReference type="EMBL" id="KAJ4828505.1"/>
    </source>
</evidence>
<protein>
    <recommendedName>
        <fullName evidence="2">Peptidase A1 domain-containing protein</fullName>
    </recommendedName>
</protein>
<reference evidence="3" key="2">
    <citation type="journal article" date="2023" name="Plants (Basel)">
        <title>Annotation of the Turnera subulata (Passifloraceae) Draft Genome Reveals the S-Locus Evolved after the Divergence of Turneroideae from Passifloroideae in a Stepwise Manner.</title>
        <authorList>
            <person name="Henning P.M."/>
            <person name="Roalson E.H."/>
            <person name="Mir W."/>
            <person name="McCubbin A.G."/>
            <person name="Shore J.S."/>
        </authorList>
    </citation>
    <scope>NUCLEOTIDE SEQUENCE</scope>
    <source>
        <strain evidence="3">F60SS</strain>
    </source>
</reference>
<keyword evidence="4" id="KW-1185">Reference proteome</keyword>
<dbReference type="SUPFAM" id="SSF50630">
    <property type="entry name" value="Acid proteases"/>
    <property type="match status" value="1"/>
</dbReference>
<accession>A0A9Q0FBL9</accession>
<feature type="signal peptide" evidence="1">
    <location>
        <begin position="1"/>
        <end position="19"/>
    </location>
</feature>
<gene>
    <name evidence="3" type="ORF">Tsubulata_046228</name>
</gene>
<keyword evidence="1" id="KW-0732">Signal</keyword>
<feature type="domain" description="Peptidase A1" evidence="2">
    <location>
        <begin position="67"/>
        <end position="165"/>
    </location>
</feature>
<organism evidence="3 4">
    <name type="scientific">Turnera subulata</name>
    <dbReference type="NCBI Taxonomy" id="218843"/>
    <lineage>
        <taxon>Eukaryota</taxon>
        <taxon>Viridiplantae</taxon>
        <taxon>Streptophyta</taxon>
        <taxon>Embryophyta</taxon>
        <taxon>Tracheophyta</taxon>
        <taxon>Spermatophyta</taxon>
        <taxon>Magnoliopsida</taxon>
        <taxon>eudicotyledons</taxon>
        <taxon>Gunneridae</taxon>
        <taxon>Pentapetalae</taxon>
        <taxon>rosids</taxon>
        <taxon>fabids</taxon>
        <taxon>Malpighiales</taxon>
        <taxon>Passifloraceae</taxon>
        <taxon>Turnera</taxon>
    </lineage>
</organism>
<dbReference type="AlphaFoldDB" id="A0A9Q0FBL9"/>
<name>A0A9Q0FBL9_9ROSI</name>
<dbReference type="InterPro" id="IPR021109">
    <property type="entry name" value="Peptidase_aspartic_dom_sf"/>
</dbReference>
<reference evidence="3" key="1">
    <citation type="submission" date="2022-02" db="EMBL/GenBank/DDBJ databases">
        <authorList>
            <person name="Henning P.M."/>
            <person name="McCubbin A.G."/>
            <person name="Shore J.S."/>
        </authorList>
    </citation>
    <scope>NUCLEOTIDE SEQUENCE</scope>
    <source>
        <strain evidence="3">F60SS</strain>
        <tissue evidence="3">Leaves</tissue>
    </source>
</reference>
<dbReference type="Proteomes" id="UP001141552">
    <property type="component" value="Unassembled WGS sequence"/>
</dbReference>
<dbReference type="PROSITE" id="PS51257">
    <property type="entry name" value="PROKAR_LIPOPROTEIN"/>
    <property type="match status" value="1"/>
</dbReference>
<dbReference type="EMBL" id="JAKUCV010006154">
    <property type="protein sequence ID" value="KAJ4828505.1"/>
    <property type="molecule type" value="Genomic_DNA"/>
</dbReference>
<comment type="caution">
    <text evidence="3">The sequence shown here is derived from an EMBL/GenBank/DDBJ whole genome shotgun (WGS) entry which is preliminary data.</text>
</comment>
<evidence type="ECO:0000313" key="4">
    <source>
        <dbReference type="Proteomes" id="UP001141552"/>
    </source>
</evidence>